<dbReference type="OrthoDB" id="10069709at2759"/>
<feature type="compositionally biased region" description="Polar residues" evidence="2">
    <location>
        <begin position="588"/>
        <end position="605"/>
    </location>
</feature>
<dbReference type="PANTHER" id="PTHR12619">
    <property type="entry name" value="RFX TRANSCRIPTION FACTOR FAMILY"/>
    <property type="match status" value="1"/>
</dbReference>
<sequence length="934" mass="102126">MSSEKNGCGSKHSDIQVVKDPGVAAYDARLGSGEQTIGMRNSGVPVQVVPENEKSSPHNHLVDDLRQNGGTTKHKENEENFPTKTGASVALPMGGVLNTKQELGDQQPMNEPNSGWQGSGEETHEHDKGMKSPVSGFQNSSRIEQAQTFTWIKNNYEEDKDNCLAKHEVYKDYESYCTQHGIRVLGVADFGKVFKCVFPAVTSRRLGPRGQSIYYYNGIRKKPSVPTNTNPCHAIKRENINENDLEEASKLVVCEWAQKLLGHPFSSLRELADFLVSNLYVNSRSAAAFTLIESMNSSENKTIAGTLSPNINKHRETQLQLQKALQLRQLKKKQQEQQTQENGDTQQETSSKKSDKKESPSVTHDNSNAAAQTVSENEKSAGISKSKVSSLSGKLSQNSLKVAGKPGDRETKHVKCSEKIVPPVESREEIRHKSTSMSSHPEGTCTTKDSSHSNAPRLMNLLLGAQGSKQSQKGTHGGIVSRAKNSVDSASQVSSEGKSGLKEGISAFTPISVNSGLSSMQQQGTSSSATVKGKLPNPTGAKSKKLLKDLDTKRIEIASSHLSQTLALKNATSSCDSSVKDMAASSTVQCGTNSVESSDNTTSTKPRFLPIKPRVPGNKTVSDLLKEQRGYGPKSDVVKSSDRRPVATLLRENRDKLHPGNQKVKKLEQSHSETTVGPQPMHASGQRSSLRMSAILKNSQLTLKRKKAQEEMDNDNTNVKRLCAPENLPKPPMNQNASQSGNFKGFDSPSQTNLSSHQNFNINIAQGISNQSQTTSILSSIEMDSLLDDPELGSLVNANQLKEAFTYIVQSNSELQGASDGPYSETNLEDVYQNQDETEANYVIQCRSQPVSRAPSTEFKEPPKTPLGKFRPVRTPTGDFHMRSPAVSPTPPSFTEQEGRCDSINSHSLVRPPACQVRCQLTTARWHHRYASHR</sequence>
<feature type="region of interest" description="Disordered" evidence="2">
    <location>
        <begin position="588"/>
        <end position="619"/>
    </location>
</feature>
<accession>A0A1S3HJR4</accession>
<feature type="compositionally biased region" description="Polar residues" evidence="2">
    <location>
        <begin position="516"/>
        <end position="530"/>
    </location>
</feature>
<proteinExistence type="predicted"/>
<dbReference type="SUPFAM" id="SSF46785">
    <property type="entry name" value="Winged helix' DNA-binding domain"/>
    <property type="match status" value="1"/>
</dbReference>
<feature type="compositionally biased region" description="Polar residues" evidence="2">
    <location>
        <begin position="435"/>
        <end position="453"/>
    </location>
</feature>
<feature type="domain" description="RFX-type winged-helix" evidence="3">
    <location>
        <begin position="148"/>
        <end position="223"/>
    </location>
</feature>
<dbReference type="Proteomes" id="UP000085678">
    <property type="component" value="Unplaced"/>
</dbReference>
<keyword evidence="4" id="KW-1185">Reference proteome</keyword>
<feature type="compositionally biased region" description="Basic and acidic residues" evidence="2">
    <location>
        <begin position="121"/>
        <end position="130"/>
    </location>
</feature>
<dbReference type="KEGG" id="lak:106155411"/>
<feature type="region of interest" description="Disordered" evidence="2">
    <location>
        <begin position="51"/>
        <end position="90"/>
    </location>
</feature>
<feature type="compositionally biased region" description="Low complexity" evidence="2">
    <location>
        <begin position="336"/>
        <end position="349"/>
    </location>
</feature>
<feature type="compositionally biased region" description="Polar residues" evidence="2">
    <location>
        <begin position="107"/>
        <end position="116"/>
    </location>
</feature>
<feature type="compositionally biased region" description="Polar residues" evidence="2">
    <location>
        <begin position="362"/>
        <end position="375"/>
    </location>
</feature>
<feature type="compositionally biased region" description="Polar residues" evidence="2">
    <location>
        <begin position="483"/>
        <end position="497"/>
    </location>
</feature>
<feature type="region of interest" description="Disordered" evidence="2">
    <location>
        <begin position="467"/>
        <end position="501"/>
    </location>
</feature>
<dbReference type="GO" id="GO:0000978">
    <property type="term" value="F:RNA polymerase II cis-regulatory region sequence-specific DNA binding"/>
    <property type="evidence" value="ECO:0007669"/>
    <property type="project" value="TreeGrafter"/>
</dbReference>
<dbReference type="InterPro" id="IPR039779">
    <property type="entry name" value="RFX-like"/>
</dbReference>
<gene>
    <name evidence="5" type="primary">LOC106155411</name>
</gene>
<feature type="region of interest" description="Disordered" evidence="2">
    <location>
        <begin position="653"/>
        <end position="688"/>
    </location>
</feature>
<dbReference type="GO" id="GO:0000981">
    <property type="term" value="F:DNA-binding transcription factor activity, RNA polymerase II-specific"/>
    <property type="evidence" value="ECO:0007669"/>
    <property type="project" value="TreeGrafter"/>
</dbReference>
<keyword evidence="1 5" id="KW-0238">DNA-binding</keyword>
<feature type="region of interest" description="Disordered" evidence="2">
    <location>
        <begin position="853"/>
        <end position="900"/>
    </location>
</feature>
<feature type="region of interest" description="Disordered" evidence="2">
    <location>
        <begin position="103"/>
        <end position="138"/>
    </location>
</feature>
<dbReference type="InterPro" id="IPR003150">
    <property type="entry name" value="DNA-bd_RFX"/>
</dbReference>
<dbReference type="Gene3D" id="1.10.10.10">
    <property type="entry name" value="Winged helix-like DNA-binding domain superfamily/Winged helix DNA-binding domain"/>
    <property type="match status" value="1"/>
</dbReference>
<dbReference type="AlphaFoldDB" id="A0A1S3HJR4"/>
<reference evidence="5" key="1">
    <citation type="submission" date="2025-08" db="UniProtKB">
        <authorList>
            <consortium name="RefSeq"/>
        </authorList>
    </citation>
    <scope>IDENTIFICATION</scope>
    <source>
        <tissue evidence="5">Gonads</tissue>
    </source>
</reference>
<dbReference type="STRING" id="7574.A0A1S3HJR4"/>
<evidence type="ECO:0000313" key="4">
    <source>
        <dbReference type="Proteomes" id="UP000085678"/>
    </source>
</evidence>
<feature type="region of interest" description="Disordered" evidence="2">
    <location>
        <begin position="516"/>
        <end position="544"/>
    </location>
</feature>
<feature type="compositionally biased region" description="Basic and acidic residues" evidence="2">
    <location>
        <begin position="350"/>
        <end position="359"/>
    </location>
</feature>
<name>A0A1S3HJR4_LINAN</name>
<dbReference type="PANTHER" id="PTHR12619:SF21">
    <property type="entry name" value="RFX-TYPE WINGED-HELIX DOMAIN-CONTAINING PROTEIN"/>
    <property type="match status" value="1"/>
</dbReference>
<dbReference type="FunFam" id="1.10.10.10:FF:000422">
    <property type="entry name" value="DNA-binding protein RFX7"/>
    <property type="match status" value="1"/>
</dbReference>
<evidence type="ECO:0000256" key="1">
    <source>
        <dbReference type="ARBA" id="ARBA00023125"/>
    </source>
</evidence>
<feature type="compositionally biased region" description="Low complexity" evidence="2">
    <location>
        <begin position="380"/>
        <end position="396"/>
    </location>
</feature>
<feature type="region of interest" description="Disordered" evidence="2">
    <location>
        <begin position="330"/>
        <end position="453"/>
    </location>
</feature>
<evidence type="ECO:0000256" key="2">
    <source>
        <dbReference type="SAM" id="MobiDB-lite"/>
    </source>
</evidence>
<dbReference type="GeneID" id="106155411"/>
<dbReference type="InterPro" id="IPR036390">
    <property type="entry name" value="WH_DNA-bd_sf"/>
</dbReference>
<dbReference type="InParanoid" id="A0A1S3HJR4"/>
<protein>
    <submittedName>
        <fullName evidence="5">DNA-binding protein RFX7</fullName>
    </submittedName>
</protein>
<evidence type="ECO:0000313" key="5">
    <source>
        <dbReference type="RefSeq" id="XP_013385696.1"/>
    </source>
</evidence>
<evidence type="ECO:0000259" key="3">
    <source>
        <dbReference type="PROSITE" id="PS51526"/>
    </source>
</evidence>
<feature type="compositionally biased region" description="Basic and acidic residues" evidence="2">
    <location>
        <begin position="51"/>
        <end position="66"/>
    </location>
</feature>
<dbReference type="RefSeq" id="XP_013385696.1">
    <property type="nucleotide sequence ID" value="XM_013530242.1"/>
</dbReference>
<dbReference type="Pfam" id="PF02257">
    <property type="entry name" value="RFX_DNA_binding"/>
    <property type="match status" value="1"/>
</dbReference>
<organism evidence="4 5">
    <name type="scientific">Lingula anatina</name>
    <name type="common">Brachiopod</name>
    <name type="synonym">Lingula unguis</name>
    <dbReference type="NCBI Taxonomy" id="7574"/>
    <lineage>
        <taxon>Eukaryota</taxon>
        <taxon>Metazoa</taxon>
        <taxon>Spiralia</taxon>
        <taxon>Lophotrochozoa</taxon>
        <taxon>Brachiopoda</taxon>
        <taxon>Linguliformea</taxon>
        <taxon>Lingulata</taxon>
        <taxon>Lingulida</taxon>
        <taxon>Linguloidea</taxon>
        <taxon>Lingulidae</taxon>
        <taxon>Lingula</taxon>
    </lineage>
</organism>
<dbReference type="InterPro" id="IPR036388">
    <property type="entry name" value="WH-like_DNA-bd_sf"/>
</dbReference>
<dbReference type="PROSITE" id="PS51526">
    <property type="entry name" value="RFX_DBD"/>
    <property type="match status" value="1"/>
</dbReference>
<feature type="compositionally biased region" description="Basic and acidic residues" evidence="2">
    <location>
        <begin position="406"/>
        <end position="418"/>
    </location>
</feature>